<dbReference type="Gramene" id="MELO3C003252.2.1">
    <property type="protein sequence ID" value="MELO3C003252.2.1"/>
    <property type="gene ID" value="MELO3C003252.2"/>
</dbReference>
<feature type="region of interest" description="Disordered" evidence="1">
    <location>
        <begin position="72"/>
        <end position="110"/>
    </location>
</feature>
<accession>A0A9I9CGH5</accession>
<name>A0A9I9CGH5_CUCME</name>
<evidence type="ECO:0000313" key="2">
    <source>
        <dbReference type="EnsemblPlants" id="MELO3C003252.2.1"/>
    </source>
</evidence>
<proteinExistence type="predicted"/>
<organism evidence="2">
    <name type="scientific">Cucumis melo</name>
    <name type="common">Muskmelon</name>
    <dbReference type="NCBI Taxonomy" id="3656"/>
    <lineage>
        <taxon>Eukaryota</taxon>
        <taxon>Viridiplantae</taxon>
        <taxon>Streptophyta</taxon>
        <taxon>Embryophyta</taxon>
        <taxon>Tracheophyta</taxon>
        <taxon>Spermatophyta</taxon>
        <taxon>Magnoliopsida</taxon>
        <taxon>eudicotyledons</taxon>
        <taxon>Gunneridae</taxon>
        <taxon>Pentapetalae</taxon>
        <taxon>rosids</taxon>
        <taxon>fabids</taxon>
        <taxon>Cucurbitales</taxon>
        <taxon>Cucurbitaceae</taxon>
        <taxon>Benincaseae</taxon>
        <taxon>Cucumis</taxon>
    </lineage>
</organism>
<dbReference type="EnsemblPlants" id="MELO3C003252.2.1">
    <property type="protein sequence ID" value="MELO3C003252.2.1"/>
    <property type="gene ID" value="MELO3C003252.2"/>
</dbReference>
<sequence length="110" mass="12223">MAQKCMEEKLKTFDQEILGIRAKLHKLPSIEENLMSLAKSMRLGLQAKKQQQSLLKYIEGNVKEKSTMIGGVTESASKGPMMESTIEGESTSMKEIEIKGKTSKGESEEN</sequence>
<protein>
    <submittedName>
        <fullName evidence="2">Uncharacterized protein</fullName>
    </submittedName>
</protein>
<feature type="compositionally biased region" description="Basic and acidic residues" evidence="1">
    <location>
        <begin position="92"/>
        <end position="110"/>
    </location>
</feature>
<evidence type="ECO:0000256" key="1">
    <source>
        <dbReference type="SAM" id="MobiDB-lite"/>
    </source>
</evidence>
<reference evidence="2" key="1">
    <citation type="submission" date="2023-03" db="UniProtKB">
        <authorList>
            <consortium name="EnsemblPlants"/>
        </authorList>
    </citation>
    <scope>IDENTIFICATION</scope>
</reference>
<dbReference type="AlphaFoldDB" id="A0A9I9CGH5"/>